<sequence length="503" mass="51555">MTSTLQPATTTEAVKRPDRWLALSVLVLAVLLVAVDATVLGLATPYISEDLHPTGTQLLWIGDVYSFVIAGLLVSMGSLGDRIGRKRILLGGATAFGLISVLNAYATTPELMIAARALLGVAGATLMPATLALIRNLFHDPRERSLAVGIWGATASAGTAVGPIVGGFLLEHFWWGSAFLINLPVMVVLVLVGIKTLPESRNPDPGPWDLISVALSLIGVIAVVYAVKEAASHGLTWQPLAVAVLGLAALHGFVRRQLTLPEPLLDMRLFRRRGFSGAVLADMLTVLGMSGLVFFLSQYLQLVQGRRPLEAGLAELPAAVGAVVAGLIAGRAARRLSVRTVVTGGLAAIGLALAALTLIDTTTGYPVLGAALLAVGVGAGFSFTVTADVILSSVPKEQAGAASAVSETAYELGAALGIAVLGSIVTGVYRGFPSPPGTPEGAHESLGGAVEAASRMPAADADAMLTSAREAFVSGLSMASGAGAAVLLATAAAAWYLLKGQRL</sequence>
<evidence type="ECO:0000256" key="8">
    <source>
        <dbReference type="SAM" id="Phobius"/>
    </source>
</evidence>
<feature type="transmembrane region" description="Helical" evidence="8">
    <location>
        <begin position="365"/>
        <end position="391"/>
    </location>
</feature>
<dbReference type="Proteomes" id="UP000052982">
    <property type="component" value="Unassembled WGS sequence"/>
</dbReference>
<feature type="transmembrane region" description="Helical" evidence="8">
    <location>
        <begin position="58"/>
        <end position="76"/>
    </location>
</feature>
<feature type="transmembrane region" description="Helical" evidence="8">
    <location>
        <begin position="472"/>
        <end position="498"/>
    </location>
</feature>
<feature type="transmembrane region" description="Helical" evidence="8">
    <location>
        <begin position="316"/>
        <end position="333"/>
    </location>
</feature>
<gene>
    <name evidence="10" type="ORF">AQJ64_35530</name>
</gene>
<dbReference type="InterPro" id="IPR011701">
    <property type="entry name" value="MFS"/>
</dbReference>
<accession>A0A101SMU9</accession>
<keyword evidence="7" id="KW-0046">Antibiotic resistance</keyword>
<evidence type="ECO:0000313" key="11">
    <source>
        <dbReference type="Proteomes" id="UP000052982"/>
    </source>
</evidence>
<feature type="transmembrane region" description="Helical" evidence="8">
    <location>
        <begin position="146"/>
        <end position="166"/>
    </location>
</feature>
<feature type="transmembrane region" description="Helical" evidence="8">
    <location>
        <begin position="206"/>
        <end position="225"/>
    </location>
</feature>
<keyword evidence="2" id="KW-0813">Transport</keyword>
<evidence type="ECO:0000256" key="3">
    <source>
        <dbReference type="ARBA" id="ARBA00022475"/>
    </source>
</evidence>
<proteinExistence type="predicted"/>
<evidence type="ECO:0000256" key="4">
    <source>
        <dbReference type="ARBA" id="ARBA00022692"/>
    </source>
</evidence>
<keyword evidence="3" id="KW-1003">Cell membrane</keyword>
<dbReference type="GO" id="GO:0046677">
    <property type="term" value="P:response to antibiotic"/>
    <property type="evidence" value="ECO:0007669"/>
    <property type="project" value="UniProtKB-KW"/>
</dbReference>
<dbReference type="STRING" id="1943.AQJ64_35530"/>
<feature type="transmembrane region" description="Helical" evidence="8">
    <location>
        <begin position="412"/>
        <end position="432"/>
    </location>
</feature>
<feature type="domain" description="Major facilitator superfamily (MFS) profile" evidence="9">
    <location>
        <begin position="22"/>
        <end position="502"/>
    </location>
</feature>
<dbReference type="PANTHER" id="PTHR42718:SF47">
    <property type="entry name" value="METHYL VIOLOGEN RESISTANCE PROTEIN SMVA"/>
    <property type="match status" value="1"/>
</dbReference>
<feature type="transmembrane region" description="Helical" evidence="8">
    <location>
        <begin position="20"/>
        <end position="46"/>
    </location>
</feature>
<dbReference type="GO" id="GO:0022857">
    <property type="term" value="F:transmembrane transporter activity"/>
    <property type="evidence" value="ECO:0007669"/>
    <property type="project" value="InterPro"/>
</dbReference>
<dbReference type="EMBL" id="LMWW01000063">
    <property type="protein sequence ID" value="KUN76900.1"/>
    <property type="molecule type" value="Genomic_DNA"/>
</dbReference>
<dbReference type="SUPFAM" id="SSF103473">
    <property type="entry name" value="MFS general substrate transporter"/>
    <property type="match status" value="1"/>
</dbReference>
<organism evidence="10 11">
    <name type="scientific">Streptomyces griseoruber</name>
    <dbReference type="NCBI Taxonomy" id="1943"/>
    <lineage>
        <taxon>Bacteria</taxon>
        <taxon>Bacillati</taxon>
        <taxon>Actinomycetota</taxon>
        <taxon>Actinomycetes</taxon>
        <taxon>Kitasatosporales</taxon>
        <taxon>Streptomycetaceae</taxon>
        <taxon>Streptomyces</taxon>
    </lineage>
</organism>
<dbReference type="Pfam" id="PF07690">
    <property type="entry name" value="MFS_1"/>
    <property type="match status" value="1"/>
</dbReference>
<evidence type="ECO:0000256" key="1">
    <source>
        <dbReference type="ARBA" id="ARBA00004651"/>
    </source>
</evidence>
<dbReference type="OrthoDB" id="9781469at2"/>
<keyword evidence="11" id="KW-1185">Reference proteome</keyword>
<dbReference type="AlphaFoldDB" id="A0A101SMU9"/>
<evidence type="ECO:0000256" key="7">
    <source>
        <dbReference type="ARBA" id="ARBA00023251"/>
    </source>
</evidence>
<dbReference type="PROSITE" id="PS50850">
    <property type="entry name" value="MFS"/>
    <property type="match status" value="1"/>
</dbReference>
<feature type="transmembrane region" description="Helical" evidence="8">
    <location>
        <begin position="113"/>
        <end position="134"/>
    </location>
</feature>
<feature type="transmembrane region" description="Helical" evidence="8">
    <location>
        <begin position="237"/>
        <end position="254"/>
    </location>
</feature>
<dbReference type="GO" id="GO:0005886">
    <property type="term" value="C:plasma membrane"/>
    <property type="evidence" value="ECO:0007669"/>
    <property type="project" value="UniProtKB-SubCell"/>
</dbReference>
<dbReference type="InterPro" id="IPR020846">
    <property type="entry name" value="MFS_dom"/>
</dbReference>
<feature type="transmembrane region" description="Helical" evidence="8">
    <location>
        <begin position="340"/>
        <end position="359"/>
    </location>
</feature>
<evidence type="ECO:0000256" key="5">
    <source>
        <dbReference type="ARBA" id="ARBA00022989"/>
    </source>
</evidence>
<feature type="transmembrane region" description="Helical" evidence="8">
    <location>
        <begin position="88"/>
        <end position="107"/>
    </location>
</feature>
<dbReference type="Gene3D" id="1.20.1720.10">
    <property type="entry name" value="Multidrug resistance protein D"/>
    <property type="match status" value="1"/>
</dbReference>
<reference evidence="10 11" key="1">
    <citation type="submission" date="2015-10" db="EMBL/GenBank/DDBJ databases">
        <title>Draft genome sequence of Streptomyces griseoruber DSM 40281, type strain for the species Streptomyces griseoruber.</title>
        <authorList>
            <person name="Ruckert C."/>
            <person name="Winkler A."/>
            <person name="Kalinowski J."/>
            <person name="Kampfer P."/>
            <person name="Glaeser S."/>
        </authorList>
    </citation>
    <scope>NUCLEOTIDE SEQUENCE [LARGE SCALE GENOMIC DNA]</scope>
    <source>
        <strain evidence="10 11">DSM 40281</strain>
    </source>
</reference>
<dbReference type="Gene3D" id="1.20.1250.20">
    <property type="entry name" value="MFS general substrate transporter like domains"/>
    <property type="match status" value="1"/>
</dbReference>
<comment type="subcellular location">
    <subcellularLocation>
        <location evidence="1">Cell membrane</location>
        <topology evidence="1">Multi-pass membrane protein</topology>
    </subcellularLocation>
</comment>
<keyword evidence="5 8" id="KW-1133">Transmembrane helix</keyword>
<dbReference type="InterPro" id="IPR036259">
    <property type="entry name" value="MFS_trans_sf"/>
</dbReference>
<feature type="transmembrane region" description="Helical" evidence="8">
    <location>
        <begin position="172"/>
        <end position="194"/>
    </location>
</feature>
<evidence type="ECO:0000313" key="10">
    <source>
        <dbReference type="EMBL" id="KUN76900.1"/>
    </source>
</evidence>
<keyword evidence="6 8" id="KW-0472">Membrane</keyword>
<name>A0A101SMU9_9ACTN</name>
<feature type="transmembrane region" description="Helical" evidence="8">
    <location>
        <begin position="275"/>
        <end position="296"/>
    </location>
</feature>
<comment type="caution">
    <text evidence="10">The sequence shown here is derived from an EMBL/GenBank/DDBJ whole genome shotgun (WGS) entry which is preliminary data.</text>
</comment>
<dbReference type="RefSeq" id="WP_055631586.1">
    <property type="nucleotide sequence ID" value="NZ_JBIRRP010000017.1"/>
</dbReference>
<protein>
    <submittedName>
        <fullName evidence="10">MFS transporter</fullName>
    </submittedName>
</protein>
<keyword evidence="4 8" id="KW-0812">Transmembrane</keyword>
<evidence type="ECO:0000256" key="6">
    <source>
        <dbReference type="ARBA" id="ARBA00023136"/>
    </source>
</evidence>
<evidence type="ECO:0000256" key="2">
    <source>
        <dbReference type="ARBA" id="ARBA00022448"/>
    </source>
</evidence>
<dbReference type="PANTHER" id="PTHR42718">
    <property type="entry name" value="MAJOR FACILITATOR SUPERFAMILY MULTIDRUG TRANSPORTER MFSC"/>
    <property type="match status" value="1"/>
</dbReference>
<dbReference type="CDD" id="cd17321">
    <property type="entry name" value="MFS_MMR_MDR_like"/>
    <property type="match status" value="1"/>
</dbReference>
<evidence type="ECO:0000259" key="9">
    <source>
        <dbReference type="PROSITE" id="PS50850"/>
    </source>
</evidence>